<accession>A0A8S1LCN9</accession>
<sequence>MIQEKDNIGEFHQFIQNLIMEKEISKPYLYYNQKLKQNQENYQQIFNILTSEFQNTIQTQTIFQDCTQILEQHLFIQSKIKLIEQIFKILESSQTYSINKLLNQIYSTKVYSLKDKLLPLFLNQFLILRQENFDEQLKQIILFIKSSQFCSDFKQYLLEDSINYYNKLKSIEIIYKQYLIEEKIINLFSDTQLGISLREYFNKVIEKSLIDSPIRLENSSYMNAFYELNQIIESNILKGKIFDIVHEGMNKIINDENKQQIIANIFEAKDYYEQKVKEIFQNDEKIKTCLSSAIETSIQLKVNQLSEQLSSYFDQLLIKKQENKDLKKVQDKINKSLELMPYFSAKDIFEHFYTQRMTKRLLLELSISQDLETQILLKLKQQCGDQYVRKAEEVLKEYKKCYEYEYLGVEVKLFVISQNSWTLKQQQIPKNFLKEQQEYFLENQKLEFKQKILLWMLECSNCYVKGFTKYIFIVSAVQAMILDFFNNQQTYKITELIQISGLSKDEIIRNLIPLEKEKLLLLDQGMYFVNNQFESKKTHIKINQMQKIEKKEEIEENTQKLLHDRKYVIDASIVKIMKRDKQHTLQEIVNLVLKDLGLPIKVVDIKQQIEVLTEKEYLQRDQQNMNLFIYLA</sequence>
<evidence type="ECO:0000313" key="4">
    <source>
        <dbReference type="EMBL" id="CAD8063772.1"/>
    </source>
</evidence>
<feature type="domain" description="Cullin family profile" evidence="3">
    <location>
        <begin position="304"/>
        <end position="515"/>
    </location>
</feature>
<name>A0A8S1LCN9_9CILI</name>
<dbReference type="InterPro" id="IPR016158">
    <property type="entry name" value="Cullin_homology"/>
</dbReference>
<dbReference type="SMART" id="SM00182">
    <property type="entry name" value="CULLIN"/>
    <property type="match status" value="1"/>
</dbReference>
<dbReference type="OrthoDB" id="435621at2759"/>
<protein>
    <recommendedName>
        <fullName evidence="3">Cullin family profile domain-containing protein</fullName>
    </recommendedName>
</protein>
<organism evidence="4 5">
    <name type="scientific">Paramecium sonneborni</name>
    <dbReference type="NCBI Taxonomy" id="65129"/>
    <lineage>
        <taxon>Eukaryota</taxon>
        <taxon>Sar</taxon>
        <taxon>Alveolata</taxon>
        <taxon>Ciliophora</taxon>
        <taxon>Intramacronucleata</taxon>
        <taxon>Oligohymenophorea</taxon>
        <taxon>Peniculida</taxon>
        <taxon>Parameciidae</taxon>
        <taxon>Paramecium</taxon>
    </lineage>
</organism>
<comment type="similarity">
    <text evidence="1 2">Belongs to the cullin family.</text>
</comment>
<dbReference type="InterPro" id="IPR045093">
    <property type="entry name" value="Cullin"/>
</dbReference>
<dbReference type="InterPro" id="IPR001373">
    <property type="entry name" value="Cullin_N"/>
</dbReference>
<dbReference type="PANTHER" id="PTHR11932">
    <property type="entry name" value="CULLIN"/>
    <property type="match status" value="1"/>
</dbReference>
<dbReference type="GO" id="GO:0031625">
    <property type="term" value="F:ubiquitin protein ligase binding"/>
    <property type="evidence" value="ECO:0007669"/>
    <property type="project" value="InterPro"/>
</dbReference>
<evidence type="ECO:0000313" key="5">
    <source>
        <dbReference type="Proteomes" id="UP000692954"/>
    </source>
</evidence>
<dbReference type="Proteomes" id="UP000692954">
    <property type="component" value="Unassembled WGS sequence"/>
</dbReference>
<gene>
    <name evidence="4" type="ORF">PSON_ATCC_30995.1.T0180159</name>
</gene>
<dbReference type="EMBL" id="CAJJDN010000018">
    <property type="protein sequence ID" value="CAD8063772.1"/>
    <property type="molecule type" value="Genomic_DNA"/>
</dbReference>
<proteinExistence type="inferred from homology"/>
<evidence type="ECO:0000256" key="2">
    <source>
        <dbReference type="RuleBase" id="RU003829"/>
    </source>
</evidence>
<dbReference type="GO" id="GO:0006511">
    <property type="term" value="P:ubiquitin-dependent protein catabolic process"/>
    <property type="evidence" value="ECO:0007669"/>
    <property type="project" value="InterPro"/>
</dbReference>
<dbReference type="AlphaFoldDB" id="A0A8S1LCN9"/>
<dbReference type="Pfam" id="PF10557">
    <property type="entry name" value="Cullin_Nedd8"/>
    <property type="match status" value="1"/>
</dbReference>
<dbReference type="PROSITE" id="PS50069">
    <property type="entry name" value="CULLIN_2"/>
    <property type="match status" value="1"/>
</dbReference>
<dbReference type="InterPro" id="IPR019559">
    <property type="entry name" value="Cullin_neddylation_domain"/>
</dbReference>
<comment type="caution">
    <text evidence="4">The sequence shown here is derived from an EMBL/GenBank/DDBJ whole genome shotgun (WGS) entry which is preliminary data.</text>
</comment>
<evidence type="ECO:0000256" key="1">
    <source>
        <dbReference type="PROSITE-ProRule" id="PRU00330"/>
    </source>
</evidence>
<dbReference type="Pfam" id="PF00888">
    <property type="entry name" value="Cullin"/>
    <property type="match status" value="1"/>
</dbReference>
<reference evidence="4" key="1">
    <citation type="submission" date="2021-01" db="EMBL/GenBank/DDBJ databases">
        <authorList>
            <consortium name="Genoscope - CEA"/>
            <person name="William W."/>
        </authorList>
    </citation>
    <scope>NUCLEOTIDE SEQUENCE</scope>
</reference>
<dbReference type="FunFam" id="1.10.10.10:FF:000050">
    <property type="entry name" value="Cullin 4B"/>
    <property type="match status" value="1"/>
</dbReference>
<dbReference type="SMART" id="SM00884">
    <property type="entry name" value="Cullin_Nedd8"/>
    <property type="match status" value="1"/>
</dbReference>
<keyword evidence="5" id="KW-1185">Reference proteome</keyword>
<evidence type="ECO:0000259" key="3">
    <source>
        <dbReference type="PROSITE" id="PS50069"/>
    </source>
</evidence>